<reference evidence="5" key="1">
    <citation type="journal article" date="2017" name="bioRxiv">
        <title>Comparative analysis of the genomes of Stylophora pistillata and Acropora digitifera provides evidence for extensive differences between species of corals.</title>
        <authorList>
            <person name="Voolstra C.R."/>
            <person name="Li Y."/>
            <person name="Liew Y.J."/>
            <person name="Baumgarten S."/>
            <person name="Zoccola D."/>
            <person name="Flot J.-F."/>
            <person name="Tambutte S."/>
            <person name="Allemand D."/>
            <person name="Aranda M."/>
        </authorList>
    </citation>
    <scope>NUCLEOTIDE SEQUENCE [LARGE SCALE GENOMIC DNA]</scope>
</reference>
<dbReference type="AlphaFoldDB" id="A0A2B4SCW2"/>
<evidence type="ECO:0000256" key="2">
    <source>
        <dbReference type="SAM" id="Coils"/>
    </source>
</evidence>
<proteinExistence type="predicted"/>
<feature type="compositionally biased region" description="Polar residues" evidence="3">
    <location>
        <begin position="164"/>
        <end position="185"/>
    </location>
</feature>
<sequence length="872" mass="101771">MLSPLEDQENLPARVAALVTPARQPLKSVVDSRVNHGTPTRQQCSDLSKKFPFKHKRKSKRLSAPVHNLYQLIPALVKSITLTASPVQEQSLVEEEIRVCDVSFSSGKGKESLVEKVIGEIMKEKESKVKEESMPWKMDSNELIILQMNKERLRLEKQLSQLMKEQSRTKITPNGTSNSDTTNANESERTRKAEELYQLKQQCDQLQEMLLEVPRLKKDLHKSKQETKGLSEILFASRKKTVQLEDHVKKLNKQVKDNEKLNENCTQLQKSLESVTQERDQNAAELKRLGEDLEQKENEIQRNRDHCITLKALVDRLENASSDAECYVASSKENETILQYQIDELSLSLESNLLALEGGKKLFMEREEELKKSRESEKELRYQYEKQSGQLDHLTAELDIAKMEISRQEDVIMRQHREMEDLKVKLANSLEQIEYIQMQQQEMNEFTEEERRNLEVTVCEMENELKLTKQERTEMDASLRRKSQKYDELVQEVKHSRYLLQDKQEELDATQSQAHWIVLKQEAVIADTTKELREIWDLVNDLLVEFNKEAFAEQSILEATAMRDRKLEFKTPEKRCHKLSPIPEVIEEDQDCYQTSEDEEKLPSLTTQAVELKQALTELTKKCRNHIFTVQAQNTVDRLLKERIVLEERHRSSLDEVMLQLEESRKSETNLGREISRKNNQITTLQQQLEDSRIDLHHSFQKIESLSEQYEKTIDQQATVTGLTNDVLRFSEQVKTLQKEKDSLSQQLKESLDTLNQLSQISSKEHDLNKTQDVLGKLLAEKFNLEDQVRKLKEKSVIYRLETQDHMTEYKCRTDSKIRVLESNIQRAETEMFRLDGLVQKIKLVLHQYDDVIKICPDLNKLLSFLDGEDIH</sequence>
<dbReference type="PANTHER" id="PTHR32083">
    <property type="entry name" value="CILIA AND FLAGELLA-ASSOCIATED PROTEIN 58-RELATED"/>
    <property type="match status" value="1"/>
</dbReference>
<gene>
    <name evidence="4" type="ORF">AWC38_SpisGene6792</name>
</gene>
<feature type="region of interest" description="Disordered" evidence="3">
    <location>
        <begin position="164"/>
        <end position="191"/>
    </location>
</feature>
<accession>A0A2B4SCW2</accession>
<dbReference type="STRING" id="50429.A0A2B4SCW2"/>
<dbReference type="OrthoDB" id="5972338at2759"/>
<dbReference type="Proteomes" id="UP000225706">
    <property type="component" value="Unassembled WGS sequence"/>
</dbReference>
<feature type="coiled-coil region" evidence="2">
    <location>
        <begin position="384"/>
        <end position="432"/>
    </location>
</feature>
<dbReference type="PANTHER" id="PTHR32083:SF0">
    <property type="entry name" value="CILIA AND FLAGELLA-ASSOCIATED PROTEIN 58"/>
    <property type="match status" value="1"/>
</dbReference>
<dbReference type="EMBL" id="LSMT01000082">
    <property type="protein sequence ID" value="PFX28524.1"/>
    <property type="molecule type" value="Genomic_DNA"/>
</dbReference>
<dbReference type="GO" id="GO:0005856">
    <property type="term" value="C:cytoskeleton"/>
    <property type="evidence" value="ECO:0007669"/>
    <property type="project" value="TreeGrafter"/>
</dbReference>
<evidence type="ECO:0000256" key="1">
    <source>
        <dbReference type="ARBA" id="ARBA00023054"/>
    </source>
</evidence>
<comment type="caution">
    <text evidence="4">The sequence shown here is derived from an EMBL/GenBank/DDBJ whole genome shotgun (WGS) entry which is preliminary data.</text>
</comment>
<organism evidence="4 5">
    <name type="scientific">Stylophora pistillata</name>
    <name type="common">Smooth cauliflower coral</name>
    <dbReference type="NCBI Taxonomy" id="50429"/>
    <lineage>
        <taxon>Eukaryota</taxon>
        <taxon>Metazoa</taxon>
        <taxon>Cnidaria</taxon>
        <taxon>Anthozoa</taxon>
        <taxon>Hexacorallia</taxon>
        <taxon>Scleractinia</taxon>
        <taxon>Astrocoeniina</taxon>
        <taxon>Pocilloporidae</taxon>
        <taxon>Stylophora</taxon>
    </lineage>
</organism>
<evidence type="ECO:0000256" key="3">
    <source>
        <dbReference type="SAM" id="MobiDB-lite"/>
    </source>
</evidence>
<evidence type="ECO:0000313" key="4">
    <source>
        <dbReference type="EMBL" id="PFX28524.1"/>
    </source>
</evidence>
<keyword evidence="1 2" id="KW-0175">Coiled coil</keyword>
<protein>
    <submittedName>
        <fullName evidence="4">Uncharacterized protein</fullName>
    </submittedName>
</protein>
<name>A0A2B4SCW2_STYPI</name>
<evidence type="ECO:0000313" key="5">
    <source>
        <dbReference type="Proteomes" id="UP000225706"/>
    </source>
</evidence>
<feature type="coiled-coil region" evidence="2">
    <location>
        <begin position="727"/>
        <end position="795"/>
    </location>
</feature>
<keyword evidence="5" id="KW-1185">Reference proteome</keyword>